<keyword evidence="3 4" id="KW-0067">ATP-binding</keyword>
<dbReference type="InterPro" id="IPR036291">
    <property type="entry name" value="NAD(P)-bd_dom_sf"/>
</dbReference>
<name>A0A7C5ESU0_9BACT</name>
<accession>A0A7C5ESU0</accession>
<dbReference type="PROSITE" id="PS50975">
    <property type="entry name" value="ATP_GRASP"/>
    <property type="match status" value="1"/>
</dbReference>
<protein>
    <recommendedName>
        <fullName evidence="5">ATP-grasp domain-containing protein</fullName>
    </recommendedName>
</protein>
<dbReference type="InterPro" id="IPR051538">
    <property type="entry name" value="Acyl-CoA_Synth/Transferase"/>
</dbReference>
<dbReference type="PANTHER" id="PTHR43334">
    <property type="entry name" value="ACETATE--COA LIGASE [ADP-FORMING]"/>
    <property type="match status" value="1"/>
</dbReference>
<dbReference type="Pfam" id="PF13549">
    <property type="entry name" value="ATP-grasp_5"/>
    <property type="match status" value="1"/>
</dbReference>
<dbReference type="SUPFAM" id="SSF56059">
    <property type="entry name" value="Glutathione synthetase ATP-binding domain-like"/>
    <property type="match status" value="1"/>
</dbReference>
<evidence type="ECO:0000256" key="1">
    <source>
        <dbReference type="ARBA" id="ARBA00022598"/>
    </source>
</evidence>
<dbReference type="SMART" id="SM00881">
    <property type="entry name" value="CoA_binding"/>
    <property type="match status" value="1"/>
</dbReference>
<dbReference type="Gene3D" id="3.30.470.20">
    <property type="entry name" value="ATP-grasp fold, B domain"/>
    <property type="match status" value="1"/>
</dbReference>
<keyword evidence="1" id="KW-0436">Ligase</keyword>
<comment type="caution">
    <text evidence="6">The sequence shown here is derived from an EMBL/GenBank/DDBJ whole genome shotgun (WGS) entry which is preliminary data.</text>
</comment>
<dbReference type="InterPro" id="IPR011761">
    <property type="entry name" value="ATP-grasp"/>
</dbReference>
<evidence type="ECO:0000313" key="6">
    <source>
        <dbReference type="EMBL" id="HGZ11404.1"/>
    </source>
</evidence>
<dbReference type="Gene3D" id="3.40.50.720">
    <property type="entry name" value="NAD(P)-binding Rossmann-like Domain"/>
    <property type="match status" value="1"/>
</dbReference>
<reference evidence="6" key="1">
    <citation type="journal article" date="2020" name="mSystems">
        <title>Genome- and Community-Level Interaction Insights into Carbon Utilization and Element Cycling Functions of Hydrothermarchaeota in Hydrothermal Sediment.</title>
        <authorList>
            <person name="Zhou Z."/>
            <person name="Liu Y."/>
            <person name="Xu W."/>
            <person name="Pan J."/>
            <person name="Luo Z.H."/>
            <person name="Li M."/>
        </authorList>
    </citation>
    <scope>NUCLEOTIDE SEQUENCE [LARGE SCALE GENOMIC DNA]</scope>
    <source>
        <strain evidence="6">SpSt-853</strain>
    </source>
</reference>
<dbReference type="Gene3D" id="3.30.1490.20">
    <property type="entry name" value="ATP-grasp fold, A domain"/>
    <property type="match status" value="1"/>
</dbReference>
<dbReference type="Pfam" id="PF13607">
    <property type="entry name" value="Succ_CoA_lig"/>
    <property type="match status" value="1"/>
</dbReference>
<proteinExistence type="predicted"/>
<dbReference type="GO" id="GO:0046872">
    <property type="term" value="F:metal ion binding"/>
    <property type="evidence" value="ECO:0007669"/>
    <property type="project" value="InterPro"/>
</dbReference>
<sequence>MEKFFYPKSVAVVGVSENPLNLAKGIVRNMLEAGYRGKIYPVGPRGGSIYGIPILHQVEDLPEPVDLAAILTPARFVPRVVAACGEMGIRRVVVESGGFAELGEQGRALEEEIARLIDRYDLRLIGPNGLGVINMEIGLCLPFSQMAPMPRKGNISIISQSGGVGMHLSAWMTREGLGLNKFVSLGNKLNVAENEVLSYLLDDPGTETVYLYLEGVHDGREFLRMAQQSRKPVYVQLPNVGEETSAIAYSHTASLASDERVVEAACRQAGIIRVKSQAHFLVAAKLTGQPPVLGDNLVVLSRSGGEAVIAAYACRQWGFRLPPLAPALAEFIHESSRSKIIKPTNPVDLGDIFDFSVYSRVMEELCRDPDVHAVLLNYGPVYDPEREEARRMARTMIEDARKYGKPLAICVTATLEEEEFFRDELGFPVFHFPGQAVRALAYSRTFARRPHPQVGERGPWISRDRITALLASQTRSGFLPMTAALSLITHLGIPVAGWRTAASEAEALPAAADLGYPVCLKLAAPSLVHKTEAGGVILDLYQPEDVSAAFARLAEVAEKNLPPNEAWEVVVMPQVQGGEEIILGAHRDRTFGPVVAFGAGGIWTEVLEDVALKVAPITMEEALNQVLETKIGQILQGVRGRPPADLTSICRALTALSQLMIAFPQIQEVDLNPVRVFPGSKGILALDARIRVG</sequence>
<dbReference type="AlphaFoldDB" id="A0A7C5ESU0"/>
<evidence type="ECO:0000256" key="4">
    <source>
        <dbReference type="PROSITE-ProRule" id="PRU00409"/>
    </source>
</evidence>
<evidence type="ECO:0000259" key="5">
    <source>
        <dbReference type="PROSITE" id="PS50975"/>
    </source>
</evidence>
<dbReference type="InterPro" id="IPR003781">
    <property type="entry name" value="CoA-bd"/>
</dbReference>
<feature type="domain" description="ATP-grasp" evidence="5">
    <location>
        <begin position="485"/>
        <end position="521"/>
    </location>
</feature>
<dbReference type="Gene3D" id="3.40.50.261">
    <property type="entry name" value="Succinyl-CoA synthetase domains"/>
    <property type="match status" value="2"/>
</dbReference>
<keyword evidence="2 4" id="KW-0547">Nucleotide-binding</keyword>
<dbReference type="GO" id="GO:0016874">
    <property type="term" value="F:ligase activity"/>
    <property type="evidence" value="ECO:0007669"/>
    <property type="project" value="UniProtKB-KW"/>
</dbReference>
<dbReference type="EMBL" id="DTKJ01000028">
    <property type="protein sequence ID" value="HGZ11404.1"/>
    <property type="molecule type" value="Genomic_DNA"/>
</dbReference>
<organism evidence="6">
    <name type="scientific">Desulfobacca acetoxidans</name>
    <dbReference type="NCBI Taxonomy" id="60893"/>
    <lineage>
        <taxon>Bacteria</taxon>
        <taxon>Pseudomonadati</taxon>
        <taxon>Thermodesulfobacteriota</taxon>
        <taxon>Desulfobaccia</taxon>
        <taxon>Desulfobaccales</taxon>
        <taxon>Desulfobaccaceae</taxon>
        <taxon>Desulfobacca</taxon>
    </lineage>
</organism>
<gene>
    <name evidence="6" type="ORF">ENW48_04205</name>
</gene>
<dbReference type="PANTHER" id="PTHR43334:SF1">
    <property type="entry name" value="3-HYDROXYPROPIONATE--COA LIGASE [ADP-FORMING]"/>
    <property type="match status" value="1"/>
</dbReference>
<dbReference type="Pfam" id="PF13380">
    <property type="entry name" value="CoA_binding_2"/>
    <property type="match status" value="1"/>
</dbReference>
<dbReference type="InterPro" id="IPR032875">
    <property type="entry name" value="Succ_CoA_lig_flav_dom"/>
</dbReference>
<dbReference type="SUPFAM" id="SSF52210">
    <property type="entry name" value="Succinyl-CoA synthetase domains"/>
    <property type="match status" value="2"/>
</dbReference>
<evidence type="ECO:0000256" key="2">
    <source>
        <dbReference type="ARBA" id="ARBA00022741"/>
    </source>
</evidence>
<dbReference type="InterPro" id="IPR016102">
    <property type="entry name" value="Succinyl-CoA_synth-like"/>
</dbReference>
<dbReference type="InterPro" id="IPR013815">
    <property type="entry name" value="ATP_grasp_subdomain_1"/>
</dbReference>
<dbReference type="SUPFAM" id="SSF51735">
    <property type="entry name" value="NAD(P)-binding Rossmann-fold domains"/>
    <property type="match status" value="1"/>
</dbReference>
<dbReference type="GO" id="GO:0005524">
    <property type="term" value="F:ATP binding"/>
    <property type="evidence" value="ECO:0007669"/>
    <property type="project" value="UniProtKB-UniRule"/>
</dbReference>
<evidence type="ECO:0000256" key="3">
    <source>
        <dbReference type="ARBA" id="ARBA00022840"/>
    </source>
</evidence>